<keyword evidence="4" id="KW-1185">Reference proteome</keyword>
<evidence type="ECO:0000256" key="1">
    <source>
        <dbReference type="SAM" id="MobiDB-lite"/>
    </source>
</evidence>
<dbReference type="EMBL" id="LOPU01000037">
    <property type="protein sequence ID" value="KTG08015.1"/>
    <property type="molecule type" value="Genomic_DNA"/>
</dbReference>
<reference evidence="3 4" key="1">
    <citation type="submission" date="2015-12" db="EMBL/GenBank/DDBJ databases">
        <title>Haloprofundus marisrubri gen. nov., sp. nov., an extremely halophilic archaeon isolated from the Discovery deep brine-seawater interface in the Red Sea.</title>
        <authorList>
            <person name="Zhang G."/>
            <person name="Stingl U."/>
            <person name="Rashid M."/>
        </authorList>
    </citation>
    <scope>NUCLEOTIDE SEQUENCE [LARGE SCALE GENOMIC DNA]</scope>
    <source>
        <strain evidence="3 4">SB9</strain>
    </source>
</reference>
<evidence type="ECO:0000259" key="2">
    <source>
        <dbReference type="Pfam" id="PF18545"/>
    </source>
</evidence>
<feature type="compositionally biased region" description="Basic and acidic residues" evidence="1">
    <location>
        <begin position="10"/>
        <end position="19"/>
    </location>
</feature>
<accession>A0A0W1R4I9</accession>
<evidence type="ECO:0000313" key="4">
    <source>
        <dbReference type="Proteomes" id="UP000054387"/>
    </source>
</evidence>
<comment type="caution">
    <text evidence="3">The sequence shown here is derived from an EMBL/GenBank/DDBJ whole genome shotgun (WGS) entry which is preliminary data.</text>
</comment>
<organism evidence="3 4">
    <name type="scientific">Haloprofundus marisrubri</name>
    <dbReference type="NCBI Taxonomy" id="1514971"/>
    <lineage>
        <taxon>Archaea</taxon>
        <taxon>Methanobacteriati</taxon>
        <taxon>Methanobacteriota</taxon>
        <taxon>Stenosarchaea group</taxon>
        <taxon>Halobacteria</taxon>
        <taxon>Halobacteriales</taxon>
        <taxon>Haloferacaceae</taxon>
        <taxon>Haloprofundus</taxon>
    </lineage>
</organism>
<dbReference type="STRING" id="1514971.AUR64_01635"/>
<sequence>MTPGPNAKTYECRKGERPSDTVVRAVADATTTDELSLPPLLDALDPDALDDLLRPFEANPTRGRVVEFHYAGVHVSAFADGRVVVQPH</sequence>
<feature type="domain" description="Halobacterial output" evidence="2">
    <location>
        <begin position="15"/>
        <end position="87"/>
    </location>
</feature>
<name>A0A0W1R4I9_9EURY</name>
<dbReference type="Pfam" id="PF18545">
    <property type="entry name" value="HalOD1"/>
    <property type="match status" value="1"/>
</dbReference>
<dbReference type="Proteomes" id="UP000054387">
    <property type="component" value="Unassembled WGS sequence"/>
</dbReference>
<gene>
    <name evidence="3" type="ORF">AUR64_01635</name>
</gene>
<protein>
    <recommendedName>
        <fullName evidence="2">Halobacterial output domain-containing protein</fullName>
    </recommendedName>
</protein>
<evidence type="ECO:0000313" key="3">
    <source>
        <dbReference type="EMBL" id="KTG08015.1"/>
    </source>
</evidence>
<proteinExistence type="predicted"/>
<dbReference type="InterPro" id="IPR040624">
    <property type="entry name" value="HalOD1"/>
</dbReference>
<dbReference type="AlphaFoldDB" id="A0A0W1R4I9"/>
<feature type="region of interest" description="Disordered" evidence="1">
    <location>
        <begin position="1"/>
        <end position="21"/>
    </location>
</feature>